<name>A0A061J813_TRYRA</name>
<dbReference type="OrthoDB" id="249892at2759"/>
<proteinExistence type="predicted"/>
<comment type="caution">
    <text evidence="1">The sequence shown here is derived from an EMBL/GenBank/DDBJ whole genome shotgun (WGS) entry which is preliminary data.</text>
</comment>
<reference evidence="1 2" key="1">
    <citation type="submission" date="2013-07" db="EMBL/GenBank/DDBJ databases">
        <authorList>
            <person name="Stoco P.H."/>
            <person name="Wagner G."/>
            <person name="Gerber A."/>
            <person name="Zaha A."/>
            <person name="Thompson C."/>
            <person name="Bartholomeu D.C."/>
            <person name="Luckemeyer D.D."/>
            <person name="Bahia D."/>
            <person name="Loreto E."/>
            <person name="Prestes E.B."/>
            <person name="Lima F.M."/>
            <person name="Rodrigues-Luiz G."/>
            <person name="Vallejo G.A."/>
            <person name="Filho J.F."/>
            <person name="Monteiro K.M."/>
            <person name="Tyler K.M."/>
            <person name="de Almeida L.G."/>
            <person name="Ortiz M.F."/>
            <person name="Siervo M.A."/>
            <person name="de Moraes M.H."/>
            <person name="Cunha O.L."/>
            <person name="Mendonca-Neto R."/>
            <person name="Silva R."/>
            <person name="Teixeira S.M."/>
            <person name="Murta S.M."/>
            <person name="Sincero T.C."/>
            <person name="Mendes T.A."/>
            <person name="Urmenyi T.P."/>
            <person name="Silva V.G."/>
            <person name="da Rocha W.D."/>
            <person name="Andersson B."/>
            <person name="Romanha A.J."/>
            <person name="Steindel M."/>
            <person name="de Vasconcelos A.T."/>
            <person name="Grisard E.C."/>
        </authorList>
    </citation>
    <scope>NUCLEOTIDE SEQUENCE [LARGE SCALE GENOMIC DNA]</scope>
    <source>
        <strain evidence="1 2">SC58</strain>
    </source>
</reference>
<dbReference type="EMBL" id="AUPL01001240">
    <property type="protein sequence ID" value="ESL11019.1"/>
    <property type="molecule type" value="Genomic_DNA"/>
</dbReference>
<accession>A0A061J813</accession>
<dbReference type="Proteomes" id="UP000031737">
    <property type="component" value="Unassembled WGS sequence"/>
</dbReference>
<organism evidence="1 2">
    <name type="scientific">Trypanosoma rangeli SC58</name>
    <dbReference type="NCBI Taxonomy" id="429131"/>
    <lineage>
        <taxon>Eukaryota</taxon>
        <taxon>Discoba</taxon>
        <taxon>Euglenozoa</taxon>
        <taxon>Kinetoplastea</taxon>
        <taxon>Metakinetoplastina</taxon>
        <taxon>Trypanosomatida</taxon>
        <taxon>Trypanosomatidae</taxon>
        <taxon>Trypanosoma</taxon>
        <taxon>Herpetosoma</taxon>
    </lineage>
</organism>
<evidence type="ECO:0000313" key="1">
    <source>
        <dbReference type="EMBL" id="ESL11019.1"/>
    </source>
</evidence>
<keyword evidence="2" id="KW-1185">Reference proteome</keyword>
<protein>
    <submittedName>
        <fullName evidence="1">Uncharacterized protein</fullName>
    </submittedName>
</protein>
<sequence>MGKNAAMTGTTTRRHARNLSWAGQMLRLEFELAEATAEEPHLEDSCGQLRRRLQFLTAEKNLLDVALATDEEALTRSLAEKEELAQTLASGLEKARGTVLHLRRQQQNMVRELNAMREGMLHGRSHGLSTRRALKSRLLRGASELALEKRLHARLTAQVQWQREELCRMQQAVASTQARGLPMMSKEQQMESFNCVVALAKEAARWVPVEGGTEPTSPQTEQPESYIQNRVVECHDACLRLRSEMAKTISEDEAPRLVAQRRLDALEYQLTEWKLREEALLIAGVEPFQTAAVHALTFPIPLPTAAALRQEEARLYACVSHTLHCGSRCRALLQLMQVYKDRASRGGRLQTPSFSPAESLVVSSLQRASSPAVSAAAVSMDQREAATVTQAPLLSAAAWRRMVLQFIKNELQPLYDSSQISRVRFMGVVERVSRWFLTAHPVPQPVLAENEQRGICQQIQEALTWQDGQRPPRCIA</sequence>
<gene>
    <name evidence="1" type="ORF">TRSC58_01240</name>
</gene>
<dbReference type="VEuPathDB" id="TriTrypDB:TRSC58_01240"/>
<dbReference type="AlphaFoldDB" id="A0A061J813"/>
<evidence type="ECO:0000313" key="2">
    <source>
        <dbReference type="Proteomes" id="UP000031737"/>
    </source>
</evidence>